<protein>
    <submittedName>
        <fullName evidence="7">Arginine utilization regulatory protein</fullName>
    </submittedName>
</protein>
<dbReference type="PANTHER" id="PTHR32071:SF74">
    <property type="entry name" value="TRANSCRIPTIONAL ACTIVATOR ROCR"/>
    <property type="match status" value="1"/>
</dbReference>
<dbReference type="OrthoDB" id="9803970at2"/>
<dbReference type="GO" id="GO:0043565">
    <property type="term" value="F:sequence-specific DNA binding"/>
    <property type="evidence" value="ECO:0007669"/>
    <property type="project" value="InterPro"/>
</dbReference>
<evidence type="ECO:0000313" key="8">
    <source>
        <dbReference type="Proteomes" id="UP000199073"/>
    </source>
</evidence>
<keyword evidence="8" id="KW-1185">Reference proteome</keyword>
<dbReference type="SUPFAM" id="SSF55785">
    <property type="entry name" value="PYP-like sensor domain (PAS domain)"/>
    <property type="match status" value="1"/>
</dbReference>
<dbReference type="Pfam" id="PF25601">
    <property type="entry name" value="AAA_lid_14"/>
    <property type="match status" value="1"/>
</dbReference>
<dbReference type="SMART" id="SM00382">
    <property type="entry name" value="AAA"/>
    <property type="match status" value="1"/>
</dbReference>
<dbReference type="Gene3D" id="3.40.50.300">
    <property type="entry name" value="P-loop containing nucleotide triphosphate hydrolases"/>
    <property type="match status" value="1"/>
</dbReference>
<dbReference type="PROSITE" id="PS50045">
    <property type="entry name" value="SIGMA54_INTERACT_4"/>
    <property type="match status" value="1"/>
</dbReference>
<evidence type="ECO:0000256" key="5">
    <source>
        <dbReference type="ARBA" id="ARBA00023163"/>
    </source>
</evidence>
<gene>
    <name evidence="7" type="ORF">SAMN05660330_03346</name>
</gene>
<dbReference type="InterPro" id="IPR035965">
    <property type="entry name" value="PAS-like_dom_sf"/>
</dbReference>
<dbReference type="Proteomes" id="UP000199073">
    <property type="component" value="Unassembled WGS sequence"/>
</dbReference>
<evidence type="ECO:0000256" key="1">
    <source>
        <dbReference type="ARBA" id="ARBA00022741"/>
    </source>
</evidence>
<dbReference type="Gene3D" id="1.10.10.60">
    <property type="entry name" value="Homeodomain-like"/>
    <property type="match status" value="1"/>
</dbReference>
<dbReference type="PROSITE" id="PS00675">
    <property type="entry name" value="SIGMA54_INTERACT_1"/>
    <property type="match status" value="1"/>
</dbReference>
<keyword evidence="3" id="KW-0805">Transcription regulation</keyword>
<name>A0A1H0U248_9BACT</name>
<dbReference type="GO" id="GO:0006355">
    <property type="term" value="P:regulation of DNA-templated transcription"/>
    <property type="evidence" value="ECO:0007669"/>
    <property type="project" value="InterPro"/>
</dbReference>
<dbReference type="FunFam" id="3.40.50.300:FF:000006">
    <property type="entry name" value="DNA-binding transcriptional regulator NtrC"/>
    <property type="match status" value="1"/>
</dbReference>
<dbReference type="EMBL" id="FNJI01000028">
    <property type="protein sequence ID" value="SDP60269.1"/>
    <property type="molecule type" value="Genomic_DNA"/>
</dbReference>
<dbReference type="SUPFAM" id="SSF52540">
    <property type="entry name" value="P-loop containing nucleoside triphosphate hydrolases"/>
    <property type="match status" value="1"/>
</dbReference>
<dbReference type="InterPro" id="IPR002197">
    <property type="entry name" value="HTH_Fis"/>
</dbReference>
<dbReference type="GO" id="GO:0005524">
    <property type="term" value="F:ATP binding"/>
    <property type="evidence" value="ECO:0007669"/>
    <property type="project" value="UniProtKB-KW"/>
</dbReference>
<dbReference type="PANTHER" id="PTHR32071">
    <property type="entry name" value="TRANSCRIPTIONAL REGULATORY PROTEIN"/>
    <property type="match status" value="1"/>
</dbReference>
<dbReference type="InterPro" id="IPR009057">
    <property type="entry name" value="Homeodomain-like_sf"/>
</dbReference>
<dbReference type="InterPro" id="IPR058031">
    <property type="entry name" value="AAA_lid_NorR"/>
</dbReference>
<organism evidence="7 8">
    <name type="scientific">Desulforhopalus singaporensis</name>
    <dbReference type="NCBI Taxonomy" id="91360"/>
    <lineage>
        <taxon>Bacteria</taxon>
        <taxon>Pseudomonadati</taxon>
        <taxon>Thermodesulfobacteriota</taxon>
        <taxon>Desulfobulbia</taxon>
        <taxon>Desulfobulbales</taxon>
        <taxon>Desulfocapsaceae</taxon>
        <taxon>Desulforhopalus</taxon>
    </lineage>
</organism>
<reference evidence="7 8" key="1">
    <citation type="submission" date="2016-10" db="EMBL/GenBank/DDBJ databases">
        <authorList>
            <person name="de Groot N.N."/>
        </authorList>
    </citation>
    <scope>NUCLEOTIDE SEQUENCE [LARGE SCALE GENOMIC DNA]</scope>
    <source>
        <strain evidence="7 8">DSM 12130</strain>
    </source>
</reference>
<dbReference type="RefSeq" id="WP_092224891.1">
    <property type="nucleotide sequence ID" value="NZ_FNJI01000028.1"/>
</dbReference>
<keyword evidence="2" id="KW-0067">ATP-binding</keyword>
<dbReference type="Gene3D" id="3.30.450.20">
    <property type="entry name" value="PAS domain"/>
    <property type="match status" value="1"/>
</dbReference>
<evidence type="ECO:0000256" key="4">
    <source>
        <dbReference type="ARBA" id="ARBA00023125"/>
    </source>
</evidence>
<dbReference type="InterPro" id="IPR025662">
    <property type="entry name" value="Sigma_54_int_dom_ATP-bd_1"/>
</dbReference>
<dbReference type="STRING" id="91360.SAMN05660330_03346"/>
<dbReference type="InterPro" id="IPR003593">
    <property type="entry name" value="AAA+_ATPase"/>
</dbReference>
<keyword evidence="1" id="KW-0547">Nucleotide-binding</keyword>
<dbReference type="PROSITE" id="PS00676">
    <property type="entry name" value="SIGMA54_INTERACT_2"/>
    <property type="match status" value="1"/>
</dbReference>
<dbReference type="Pfam" id="PF02954">
    <property type="entry name" value="HTH_8"/>
    <property type="match status" value="1"/>
</dbReference>
<dbReference type="SUPFAM" id="SSF46689">
    <property type="entry name" value="Homeodomain-like"/>
    <property type="match status" value="1"/>
</dbReference>
<keyword evidence="4" id="KW-0238">DNA-binding</keyword>
<evidence type="ECO:0000313" key="7">
    <source>
        <dbReference type="EMBL" id="SDP60269.1"/>
    </source>
</evidence>
<feature type="domain" description="Sigma-54 factor interaction" evidence="6">
    <location>
        <begin position="154"/>
        <end position="382"/>
    </location>
</feature>
<dbReference type="Pfam" id="PF00158">
    <property type="entry name" value="Sigma54_activat"/>
    <property type="match status" value="1"/>
</dbReference>
<keyword evidence="5" id="KW-0804">Transcription</keyword>
<dbReference type="InterPro" id="IPR025944">
    <property type="entry name" value="Sigma_54_int_dom_CS"/>
</dbReference>
<evidence type="ECO:0000256" key="2">
    <source>
        <dbReference type="ARBA" id="ARBA00022840"/>
    </source>
</evidence>
<dbReference type="InterPro" id="IPR025943">
    <property type="entry name" value="Sigma_54_int_dom_ATP-bd_2"/>
</dbReference>
<dbReference type="InterPro" id="IPR002078">
    <property type="entry name" value="Sigma_54_int"/>
</dbReference>
<sequence>MEGTKFYDSGDFERFDYSTIFAGFHEGVLITDRFGVIVFYNDLMGKIDDIDKDYALGRYVYELYDLTEEQSLSMICLQQKRPILNKPMFYRTHLGRAINAINNVYPVFDGGELVGAICFTKEYQMTQEIFSTALPKGIDSRARKNGTRFSFADIIGAGTDLSESVRIAQMAAESPSSVLIVGETGTGKELFAQSIHNFSSVRNNPFVPINCSAIPENLLEGILFGTSKGAFTGAIEKAGLFEQANGGTLFLDELNSMPLSLQSKLLRVLQEKKVRRIGAHREVELDLKIISSVNKDPHEEIQNGRLRRDLYYRLGVVFIQLPPLRERNQDFLRLVYHFVEKFNTRLRKNVSGVSAEVQEFFGKYHWPGNVRELEHVIEGAMNLVGRDKVIEKNHLPHHLVRLSGNMDGAPGGLDTAVEGQPQGPDGLAKGRAWTDMAANQLSLAKLDELHRDAEKVIIHRALTLSHGNIARAVKILDLSSPQALQYKMKKLNLQRADFIQQNKQQR</sequence>
<accession>A0A1H0U248</accession>
<dbReference type="Gene3D" id="1.10.8.60">
    <property type="match status" value="1"/>
</dbReference>
<dbReference type="PROSITE" id="PS00688">
    <property type="entry name" value="SIGMA54_INTERACT_3"/>
    <property type="match status" value="1"/>
</dbReference>
<evidence type="ECO:0000256" key="3">
    <source>
        <dbReference type="ARBA" id="ARBA00023015"/>
    </source>
</evidence>
<evidence type="ECO:0000259" key="6">
    <source>
        <dbReference type="PROSITE" id="PS50045"/>
    </source>
</evidence>
<dbReference type="AlphaFoldDB" id="A0A1H0U248"/>
<dbReference type="CDD" id="cd00009">
    <property type="entry name" value="AAA"/>
    <property type="match status" value="1"/>
</dbReference>
<proteinExistence type="predicted"/>
<dbReference type="InterPro" id="IPR027417">
    <property type="entry name" value="P-loop_NTPase"/>
</dbReference>